<dbReference type="InParanoid" id="A0A409WL90"/>
<evidence type="ECO:0000256" key="1">
    <source>
        <dbReference type="ARBA" id="ARBA00006484"/>
    </source>
</evidence>
<organism evidence="5 6">
    <name type="scientific">Psilocybe cyanescens</name>
    <dbReference type="NCBI Taxonomy" id="93625"/>
    <lineage>
        <taxon>Eukaryota</taxon>
        <taxon>Fungi</taxon>
        <taxon>Dikarya</taxon>
        <taxon>Basidiomycota</taxon>
        <taxon>Agaricomycotina</taxon>
        <taxon>Agaricomycetes</taxon>
        <taxon>Agaricomycetidae</taxon>
        <taxon>Agaricales</taxon>
        <taxon>Agaricineae</taxon>
        <taxon>Strophariaceae</taxon>
        <taxon>Psilocybe</taxon>
    </lineage>
</organism>
<gene>
    <name evidence="5" type="ORF">CVT25_002775</name>
</gene>
<dbReference type="EMBL" id="NHYD01003388">
    <property type="protein sequence ID" value="PPQ79190.1"/>
    <property type="molecule type" value="Genomic_DNA"/>
</dbReference>
<evidence type="ECO:0000313" key="5">
    <source>
        <dbReference type="EMBL" id="PPQ79190.1"/>
    </source>
</evidence>
<dbReference type="PANTHER" id="PTHR43477">
    <property type="entry name" value="DIHYDROANTICAPSIN 7-DEHYDROGENASE"/>
    <property type="match status" value="1"/>
</dbReference>
<dbReference type="GO" id="GO:0016491">
    <property type="term" value="F:oxidoreductase activity"/>
    <property type="evidence" value="ECO:0007669"/>
    <property type="project" value="UniProtKB-KW"/>
</dbReference>
<evidence type="ECO:0000256" key="2">
    <source>
        <dbReference type="ARBA" id="ARBA00022857"/>
    </source>
</evidence>
<keyword evidence="4" id="KW-0472">Membrane</keyword>
<comment type="similarity">
    <text evidence="1">Belongs to the short-chain dehydrogenases/reductases (SDR) family.</text>
</comment>
<dbReference type="InterPro" id="IPR036291">
    <property type="entry name" value="NAD(P)-bd_dom_sf"/>
</dbReference>
<dbReference type="PANTHER" id="PTHR43477:SF1">
    <property type="entry name" value="DIHYDROANTICAPSIN 7-DEHYDROGENASE"/>
    <property type="match status" value="1"/>
</dbReference>
<dbReference type="AlphaFoldDB" id="A0A409WL90"/>
<dbReference type="SUPFAM" id="SSF51735">
    <property type="entry name" value="NAD(P)-binding Rossmann-fold domains"/>
    <property type="match status" value="1"/>
</dbReference>
<name>A0A409WL90_PSICY</name>
<keyword evidence="2" id="KW-0521">NADP</keyword>
<dbReference type="PRINTS" id="PR00081">
    <property type="entry name" value="GDHRDH"/>
</dbReference>
<evidence type="ECO:0000313" key="6">
    <source>
        <dbReference type="Proteomes" id="UP000283269"/>
    </source>
</evidence>
<proteinExistence type="inferred from homology"/>
<protein>
    <recommendedName>
        <fullName evidence="7">NAD(P)-binding protein</fullName>
    </recommendedName>
</protein>
<keyword evidence="6" id="KW-1185">Reference proteome</keyword>
<accession>A0A409WL90</accession>
<dbReference type="InterPro" id="IPR057571">
    <property type="entry name" value="SDR_PhqE-like"/>
</dbReference>
<evidence type="ECO:0000256" key="3">
    <source>
        <dbReference type="ARBA" id="ARBA00023002"/>
    </source>
</evidence>
<dbReference type="Proteomes" id="UP000283269">
    <property type="component" value="Unassembled WGS sequence"/>
</dbReference>
<dbReference type="CDD" id="cd05233">
    <property type="entry name" value="SDR_c"/>
    <property type="match status" value="1"/>
</dbReference>
<dbReference type="Pfam" id="PF23441">
    <property type="entry name" value="SDR"/>
    <property type="match status" value="1"/>
</dbReference>
<dbReference type="Gene3D" id="3.40.50.720">
    <property type="entry name" value="NAD(P)-binding Rossmann-like Domain"/>
    <property type="match status" value="1"/>
</dbReference>
<dbReference type="OrthoDB" id="294295at2759"/>
<dbReference type="STRING" id="93625.A0A409WL90"/>
<dbReference type="InterPro" id="IPR051122">
    <property type="entry name" value="SDR_DHRS6-like"/>
</dbReference>
<keyword evidence="4" id="KW-1133">Transmembrane helix</keyword>
<reference evidence="5 6" key="1">
    <citation type="journal article" date="2018" name="Evol. Lett.">
        <title>Horizontal gene cluster transfer increased hallucinogenic mushroom diversity.</title>
        <authorList>
            <person name="Reynolds H.T."/>
            <person name="Vijayakumar V."/>
            <person name="Gluck-Thaler E."/>
            <person name="Korotkin H.B."/>
            <person name="Matheny P.B."/>
            <person name="Slot J.C."/>
        </authorList>
    </citation>
    <scope>NUCLEOTIDE SEQUENCE [LARGE SCALE GENOMIC DNA]</scope>
    <source>
        <strain evidence="5 6">2631</strain>
    </source>
</reference>
<evidence type="ECO:0008006" key="7">
    <source>
        <dbReference type="Google" id="ProtNLM"/>
    </source>
</evidence>
<keyword evidence="4" id="KW-0812">Transmembrane</keyword>
<dbReference type="InterPro" id="IPR002347">
    <property type="entry name" value="SDR_fam"/>
</dbReference>
<keyword evidence="3" id="KW-0560">Oxidoreductase</keyword>
<comment type="caution">
    <text evidence="5">The sequence shown here is derived from an EMBL/GenBank/DDBJ whole genome shotgun (WGS) entry which is preliminary data.</text>
</comment>
<evidence type="ECO:0000256" key="4">
    <source>
        <dbReference type="SAM" id="Phobius"/>
    </source>
</evidence>
<feature type="transmembrane region" description="Helical" evidence="4">
    <location>
        <begin position="39"/>
        <end position="59"/>
    </location>
</feature>
<sequence>MWGTHRSSYYNTPNSHPTSLNAMATLQNKTVVVVGGSSGIGFAVALASLQSLASLVIIASSNKSRVEDAVARLKAHKLPGKVRGEVLDAKNSEAVKVFASGLGLVDHIVWTSGDVPEAHGGGLPFSNVDSVEEGQGIFTVRFWGPFILAKHAKFHPGGSLTLTSGLAGQRPFPGAPLGSSVTTALGGLTRGLAVDLAPVRVNLVCPGLIDTELIEKMFGEQGDNVVEAFNGKTLLKRVGKPSECAEAYIFLMK</sequence>